<keyword evidence="4 8" id="KW-0547">Nucleotide-binding</keyword>
<evidence type="ECO:0000256" key="2">
    <source>
        <dbReference type="ARBA" id="ARBA00022490"/>
    </source>
</evidence>
<dbReference type="UniPathway" id="UPA00241">
    <property type="reaction ID" value="UER00356"/>
</dbReference>
<dbReference type="GO" id="GO:0005524">
    <property type="term" value="F:ATP binding"/>
    <property type="evidence" value="ECO:0007669"/>
    <property type="project" value="UniProtKB-UniRule"/>
</dbReference>
<keyword evidence="2 8" id="KW-0963">Cytoplasm</keyword>
<dbReference type="AlphaFoldDB" id="A0A2A9DSB7"/>
<keyword evidence="11" id="KW-1185">Reference proteome</keyword>
<evidence type="ECO:0000256" key="6">
    <source>
        <dbReference type="ARBA" id="ARBA00022840"/>
    </source>
</evidence>
<dbReference type="EC" id="2.7.1.24" evidence="8 9"/>
<dbReference type="InterPro" id="IPR001977">
    <property type="entry name" value="Depp_CoAkinase"/>
</dbReference>
<dbReference type="CDD" id="cd02022">
    <property type="entry name" value="DPCK"/>
    <property type="match status" value="1"/>
</dbReference>
<evidence type="ECO:0000256" key="4">
    <source>
        <dbReference type="ARBA" id="ARBA00022741"/>
    </source>
</evidence>
<dbReference type="SUPFAM" id="SSF52540">
    <property type="entry name" value="P-loop containing nucleoside triphosphate hydrolases"/>
    <property type="match status" value="1"/>
</dbReference>
<name>A0A2A9DSB7_9CORY</name>
<dbReference type="HAMAP" id="MF_00376">
    <property type="entry name" value="Dephospho_CoA_kinase"/>
    <property type="match status" value="1"/>
</dbReference>
<dbReference type="PANTHER" id="PTHR10695">
    <property type="entry name" value="DEPHOSPHO-COA KINASE-RELATED"/>
    <property type="match status" value="1"/>
</dbReference>
<dbReference type="Gene3D" id="3.40.50.300">
    <property type="entry name" value="P-loop containing nucleotide triphosphate hydrolases"/>
    <property type="match status" value="1"/>
</dbReference>
<protein>
    <recommendedName>
        <fullName evidence="8 9">Dephospho-CoA kinase</fullName>
        <ecNumber evidence="8 9">2.7.1.24</ecNumber>
    </recommendedName>
    <alternativeName>
        <fullName evidence="8">Dephosphocoenzyme A kinase</fullName>
    </alternativeName>
</protein>
<comment type="pathway">
    <text evidence="8">Cofactor biosynthesis; coenzyme A biosynthesis; CoA from (R)-pantothenate: step 5/5.</text>
</comment>
<evidence type="ECO:0000256" key="7">
    <source>
        <dbReference type="ARBA" id="ARBA00022993"/>
    </source>
</evidence>
<evidence type="ECO:0000313" key="10">
    <source>
        <dbReference type="EMBL" id="PFG28809.1"/>
    </source>
</evidence>
<dbReference type="PROSITE" id="PS51219">
    <property type="entry name" value="DPCK"/>
    <property type="match status" value="1"/>
</dbReference>
<dbReference type="STRING" id="1724.GCA_001044175_00142"/>
<comment type="similarity">
    <text evidence="1 8">Belongs to the CoaE family.</text>
</comment>
<evidence type="ECO:0000256" key="1">
    <source>
        <dbReference type="ARBA" id="ARBA00009018"/>
    </source>
</evidence>
<dbReference type="OrthoDB" id="9812943at2"/>
<dbReference type="RefSeq" id="WP_048381325.1">
    <property type="nucleotide sequence ID" value="NZ_LDYE01000010.1"/>
</dbReference>
<dbReference type="NCBIfam" id="TIGR00152">
    <property type="entry name" value="dephospho-CoA kinase"/>
    <property type="match status" value="1"/>
</dbReference>
<organism evidence="10 11">
    <name type="scientific">Corynebacterium renale</name>
    <dbReference type="NCBI Taxonomy" id="1724"/>
    <lineage>
        <taxon>Bacteria</taxon>
        <taxon>Bacillati</taxon>
        <taxon>Actinomycetota</taxon>
        <taxon>Actinomycetes</taxon>
        <taxon>Mycobacteriales</taxon>
        <taxon>Corynebacteriaceae</taxon>
        <taxon>Corynebacterium</taxon>
    </lineage>
</organism>
<keyword evidence="5 8" id="KW-0418">Kinase</keyword>
<comment type="caution">
    <text evidence="10">The sequence shown here is derived from an EMBL/GenBank/DDBJ whole genome shotgun (WGS) entry which is preliminary data.</text>
</comment>
<comment type="subcellular location">
    <subcellularLocation>
        <location evidence="8">Cytoplasm</location>
    </subcellularLocation>
</comment>
<keyword evidence="6 8" id="KW-0067">ATP-binding</keyword>
<keyword evidence="3 8" id="KW-0808">Transferase</keyword>
<evidence type="ECO:0000256" key="3">
    <source>
        <dbReference type="ARBA" id="ARBA00022679"/>
    </source>
</evidence>
<sequence>MKILGLTGGIGSGKSTVSRMLAEAGFTIVDADKIARLVVEFGQPALTELAEAFGPDILSDDGTLNRGLLARRAFASPEATAQLNSITHPRIEQERRRQFAQAEKAGANWVVYDMPLLIEQGAHKDVDYVVVVDVPVDIRVERLIRSRGMDESDARKRIAAQVGDDERRKVADTILDNSGSLEELEAQVTQLIATLRG</sequence>
<evidence type="ECO:0000256" key="8">
    <source>
        <dbReference type="HAMAP-Rule" id="MF_00376"/>
    </source>
</evidence>
<proteinExistence type="inferred from homology"/>
<dbReference type="GO" id="GO:0004140">
    <property type="term" value="F:dephospho-CoA kinase activity"/>
    <property type="evidence" value="ECO:0007669"/>
    <property type="project" value="UniProtKB-UniRule"/>
</dbReference>
<dbReference type="GO" id="GO:0005737">
    <property type="term" value="C:cytoplasm"/>
    <property type="evidence" value="ECO:0007669"/>
    <property type="project" value="UniProtKB-SubCell"/>
</dbReference>
<evidence type="ECO:0000313" key="11">
    <source>
        <dbReference type="Proteomes" id="UP000221653"/>
    </source>
</evidence>
<evidence type="ECO:0000256" key="5">
    <source>
        <dbReference type="ARBA" id="ARBA00022777"/>
    </source>
</evidence>
<dbReference type="FunFam" id="3.40.50.300:FF:000991">
    <property type="entry name" value="Dephospho-CoA kinase"/>
    <property type="match status" value="1"/>
</dbReference>
<gene>
    <name evidence="8" type="primary">coaE</name>
    <name evidence="10" type="ORF">ATK06_1933</name>
</gene>
<dbReference type="InterPro" id="IPR027417">
    <property type="entry name" value="P-loop_NTPase"/>
</dbReference>
<feature type="binding site" evidence="8">
    <location>
        <begin position="11"/>
        <end position="16"/>
    </location>
    <ligand>
        <name>ATP</name>
        <dbReference type="ChEBI" id="CHEBI:30616"/>
    </ligand>
</feature>
<dbReference type="EMBL" id="PDJF01000001">
    <property type="protein sequence ID" value="PFG28809.1"/>
    <property type="molecule type" value="Genomic_DNA"/>
</dbReference>
<comment type="function">
    <text evidence="8">Catalyzes the phosphorylation of the 3'-hydroxyl group of dephosphocoenzyme A to form coenzyme A.</text>
</comment>
<dbReference type="NCBIfam" id="NF002879">
    <property type="entry name" value="PRK03333.1"/>
    <property type="match status" value="1"/>
</dbReference>
<evidence type="ECO:0000256" key="9">
    <source>
        <dbReference type="NCBIfam" id="TIGR00152"/>
    </source>
</evidence>
<dbReference type="GO" id="GO:0015937">
    <property type="term" value="P:coenzyme A biosynthetic process"/>
    <property type="evidence" value="ECO:0007669"/>
    <property type="project" value="UniProtKB-UniRule"/>
</dbReference>
<accession>A0A2A9DSB7</accession>
<dbReference type="Pfam" id="PF01121">
    <property type="entry name" value="CoaE"/>
    <property type="match status" value="1"/>
</dbReference>
<dbReference type="PANTHER" id="PTHR10695:SF46">
    <property type="entry name" value="BIFUNCTIONAL COENZYME A SYNTHASE-RELATED"/>
    <property type="match status" value="1"/>
</dbReference>
<reference evidence="10 11" key="1">
    <citation type="submission" date="2017-10" db="EMBL/GenBank/DDBJ databases">
        <title>Sequencing the genomes of 1000 actinobacteria strains.</title>
        <authorList>
            <person name="Klenk H.-P."/>
        </authorList>
    </citation>
    <scope>NUCLEOTIDE SEQUENCE [LARGE SCALE GENOMIC DNA]</scope>
    <source>
        <strain evidence="10 11">DSM 20688</strain>
    </source>
</reference>
<keyword evidence="7 8" id="KW-0173">Coenzyme A biosynthesis</keyword>
<comment type="catalytic activity">
    <reaction evidence="8">
        <text>3'-dephospho-CoA + ATP = ADP + CoA + H(+)</text>
        <dbReference type="Rhea" id="RHEA:18245"/>
        <dbReference type="ChEBI" id="CHEBI:15378"/>
        <dbReference type="ChEBI" id="CHEBI:30616"/>
        <dbReference type="ChEBI" id="CHEBI:57287"/>
        <dbReference type="ChEBI" id="CHEBI:57328"/>
        <dbReference type="ChEBI" id="CHEBI:456216"/>
        <dbReference type="EC" id="2.7.1.24"/>
    </reaction>
</comment>
<dbReference type="Proteomes" id="UP000221653">
    <property type="component" value="Unassembled WGS sequence"/>
</dbReference>